<reference evidence="2" key="1">
    <citation type="journal article" date="2022" name="Mol. Ecol. Resour.">
        <title>The genomes of chicory, endive, great burdock and yacon provide insights into Asteraceae palaeo-polyploidization history and plant inulin production.</title>
        <authorList>
            <person name="Fan W."/>
            <person name="Wang S."/>
            <person name="Wang H."/>
            <person name="Wang A."/>
            <person name="Jiang F."/>
            <person name="Liu H."/>
            <person name="Zhao H."/>
            <person name="Xu D."/>
            <person name="Zhang Y."/>
        </authorList>
    </citation>
    <scope>NUCLEOTIDE SEQUENCE [LARGE SCALE GENOMIC DNA]</scope>
    <source>
        <strain evidence="2">cv. Yunnan</strain>
    </source>
</reference>
<proteinExistence type="predicted"/>
<sequence>MIRSAKLEFTLVIDWCLRLRISDVDLDDEIDDENVIGLKLYRNSLRAAELNSDLRMFCGRQRRQVDLGRMDLVNNFSFQSPAANPSDPFRQPYNQRKHKFQGSPSQFLAAPSPAHDLRDLNHVIERYVAAVLNVLHLLTITFRLLQRFDDQTSGGRDDGDLRLTILDGELDGDSESLPVLGGFLRYVFSDLLWRETEWTDLRSE</sequence>
<dbReference type="EMBL" id="CM042019">
    <property type="protein sequence ID" value="KAI3823253.1"/>
    <property type="molecule type" value="Genomic_DNA"/>
</dbReference>
<accession>A0ACB9JTE1</accession>
<comment type="caution">
    <text evidence="1">The sequence shown here is derived from an EMBL/GenBank/DDBJ whole genome shotgun (WGS) entry which is preliminary data.</text>
</comment>
<dbReference type="Proteomes" id="UP001056120">
    <property type="component" value="Linkage Group LG02"/>
</dbReference>
<reference evidence="1 2" key="2">
    <citation type="journal article" date="2022" name="Mol. Ecol. Resour.">
        <title>The genomes of chicory, endive, great burdock and yacon provide insights into Asteraceae paleo-polyploidization history and plant inulin production.</title>
        <authorList>
            <person name="Fan W."/>
            <person name="Wang S."/>
            <person name="Wang H."/>
            <person name="Wang A."/>
            <person name="Jiang F."/>
            <person name="Liu H."/>
            <person name="Zhao H."/>
            <person name="Xu D."/>
            <person name="Zhang Y."/>
        </authorList>
    </citation>
    <scope>NUCLEOTIDE SEQUENCE [LARGE SCALE GENOMIC DNA]</scope>
    <source>
        <strain evidence="2">cv. Yunnan</strain>
        <tissue evidence="1">Leaves</tissue>
    </source>
</reference>
<organism evidence="1 2">
    <name type="scientific">Smallanthus sonchifolius</name>
    <dbReference type="NCBI Taxonomy" id="185202"/>
    <lineage>
        <taxon>Eukaryota</taxon>
        <taxon>Viridiplantae</taxon>
        <taxon>Streptophyta</taxon>
        <taxon>Embryophyta</taxon>
        <taxon>Tracheophyta</taxon>
        <taxon>Spermatophyta</taxon>
        <taxon>Magnoliopsida</taxon>
        <taxon>eudicotyledons</taxon>
        <taxon>Gunneridae</taxon>
        <taxon>Pentapetalae</taxon>
        <taxon>asterids</taxon>
        <taxon>campanulids</taxon>
        <taxon>Asterales</taxon>
        <taxon>Asteraceae</taxon>
        <taxon>Asteroideae</taxon>
        <taxon>Heliantheae alliance</taxon>
        <taxon>Millerieae</taxon>
        <taxon>Smallanthus</taxon>
    </lineage>
</organism>
<keyword evidence="2" id="KW-1185">Reference proteome</keyword>
<protein>
    <submittedName>
        <fullName evidence="1">Uncharacterized protein</fullName>
    </submittedName>
</protein>
<evidence type="ECO:0000313" key="1">
    <source>
        <dbReference type="EMBL" id="KAI3823253.1"/>
    </source>
</evidence>
<name>A0ACB9JTE1_9ASTR</name>
<gene>
    <name evidence="1" type="ORF">L1987_04686</name>
</gene>
<evidence type="ECO:0000313" key="2">
    <source>
        <dbReference type="Proteomes" id="UP001056120"/>
    </source>
</evidence>